<dbReference type="KEGG" id="bgd:bgla_4p0440"/>
<reference evidence="1 2" key="1">
    <citation type="journal article" date="2011" name="J. Bacteriol.">
        <title>Complete genome sequence of Burkholderia gladioli BSR3.</title>
        <authorList>
            <person name="Seo Y.S."/>
            <person name="Lim J."/>
            <person name="Choi B.S."/>
            <person name="Kim H."/>
            <person name="Goo E."/>
            <person name="Lee B."/>
            <person name="Lim J.S."/>
            <person name="Choi I.Y."/>
            <person name="Moon J.S."/>
            <person name="Kim J."/>
            <person name="Hwang I."/>
        </authorList>
    </citation>
    <scope>NUCLEOTIDE SEQUENCE [LARGE SCALE GENOMIC DNA]</scope>
    <source>
        <strain evidence="1 2">BSR3</strain>
        <plasmid evidence="1">bgla_4p</plasmid>
    </source>
</reference>
<evidence type="ECO:0000313" key="1">
    <source>
        <dbReference type="EMBL" id="AEA65838.1"/>
    </source>
</evidence>
<keyword evidence="2" id="KW-1185">Reference proteome</keyword>
<gene>
    <name evidence="1" type="ordered locus">bgla_4p0440</name>
</gene>
<organism evidence="1 2">
    <name type="scientific">Burkholderia gladioli (strain BSR3)</name>
    <dbReference type="NCBI Taxonomy" id="999541"/>
    <lineage>
        <taxon>Bacteria</taxon>
        <taxon>Pseudomonadati</taxon>
        <taxon>Pseudomonadota</taxon>
        <taxon>Betaproteobacteria</taxon>
        <taxon>Burkholderiales</taxon>
        <taxon>Burkholderiaceae</taxon>
        <taxon>Burkholderia</taxon>
    </lineage>
</organism>
<evidence type="ECO:0000313" key="2">
    <source>
        <dbReference type="Proteomes" id="UP000008316"/>
    </source>
</evidence>
<dbReference type="AlphaFoldDB" id="F2LSP2"/>
<geneLocation type="plasmid" evidence="1 2">
    <name>bgla_4p</name>
</geneLocation>
<dbReference type="HOGENOM" id="CLU_2033683_0_0_4"/>
<accession>F2LSP2</accession>
<keyword evidence="1" id="KW-0614">Plasmid</keyword>
<sequence length="121" mass="12870">MGYINPLLKLTAARDLLDLPIESRRAIVSVLRELRSQANDEAEVAWARRKGPMAAYWPAVATYARHLAHAVGHARSLPPSVATTSPNSTGDFTIAGLADASEGLGTACTCRLERGTDGNPT</sequence>
<name>F2LSP2_BURGS</name>
<proteinExistence type="predicted"/>
<protein>
    <submittedName>
        <fullName evidence="1">Uncharacterized protein</fullName>
    </submittedName>
</protein>
<dbReference type="EMBL" id="CP002604">
    <property type="protein sequence ID" value="AEA65838.1"/>
    <property type="molecule type" value="Genomic_DNA"/>
</dbReference>
<dbReference type="Proteomes" id="UP000008316">
    <property type="component" value="Plasmid bgla_4p"/>
</dbReference>